<evidence type="ECO:0000259" key="19">
    <source>
        <dbReference type="Pfam" id="PF07479"/>
    </source>
</evidence>
<dbReference type="Proteomes" id="UP000251942">
    <property type="component" value="Unassembled WGS sequence"/>
</dbReference>
<evidence type="ECO:0000256" key="17">
    <source>
        <dbReference type="RuleBase" id="RU000437"/>
    </source>
</evidence>
<dbReference type="GO" id="GO:0047952">
    <property type="term" value="F:glycerol-3-phosphate dehydrogenase [NAD(P)+] activity"/>
    <property type="evidence" value="ECO:0007669"/>
    <property type="project" value="UniProtKB-UniRule"/>
</dbReference>
<keyword evidence="6 13" id="KW-0443">Lipid metabolism</keyword>
<comment type="catalytic activity">
    <reaction evidence="13">
        <text>sn-glycerol 3-phosphate + NAD(+) = dihydroxyacetone phosphate + NADH + H(+)</text>
        <dbReference type="Rhea" id="RHEA:11092"/>
        <dbReference type="ChEBI" id="CHEBI:15378"/>
        <dbReference type="ChEBI" id="CHEBI:57540"/>
        <dbReference type="ChEBI" id="CHEBI:57597"/>
        <dbReference type="ChEBI" id="CHEBI:57642"/>
        <dbReference type="ChEBI" id="CHEBI:57945"/>
        <dbReference type="EC" id="1.1.1.94"/>
    </reaction>
</comment>
<dbReference type="InterPro" id="IPR008927">
    <property type="entry name" value="6-PGluconate_DH-like_C_sf"/>
</dbReference>
<evidence type="ECO:0000313" key="21">
    <source>
        <dbReference type="EMBL" id="SPX61203.1"/>
    </source>
</evidence>
<dbReference type="RefSeq" id="WP_058444128.1">
    <property type="nucleotide sequence ID" value="NZ_CAAAHT010000014.1"/>
</dbReference>
<keyword evidence="13" id="KW-0547">Nucleotide-binding</keyword>
<dbReference type="GO" id="GO:0046474">
    <property type="term" value="P:glycerophospholipid biosynthetic process"/>
    <property type="evidence" value="ECO:0007669"/>
    <property type="project" value="TreeGrafter"/>
</dbReference>
<dbReference type="SUPFAM" id="SSF51735">
    <property type="entry name" value="NAD(P)-binding Rossmann-fold domains"/>
    <property type="match status" value="1"/>
</dbReference>
<feature type="binding site" evidence="13">
    <location>
        <position position="252"/>
    </location>
    <ligand>
        <name>sn-glycerol 3-phosphate</name>
        <dbReference type="ChEBI" id="CHEBI:57597"/>
    </ligand>
</feature>
<feature type="binding site" evidence="16">
    <location>
        <position position="253"/>
    </location>
    <ligand>
        <name>NAD(+)</name>
        <dbReference type="ChEBI" id="CHEBI:57540"/>
    </ligand>
</feature>
<evidence type="ECO:0000256" key="2">
    <source>
        <dbReference type="ARBA" id="ARBA00022516"/>
    </source>
</evidence>
<feature type="binding site" evidence="15">
    <location>
        <position position="105"/>
    </location>
    <ligand>
        <name>substrate</name>
    </ligand>
</feature>
<feature type="binding site" evidence="13">
    <location>
        <position position="105"/>
    </location>
    <ligand>
        <name>sn-glycerol 3-phosphate</name>
        <dbReference type="ChEBI" id="CHEBI:57597"/>
    </ligand>
</feature>
<keyword evidence="7 13" id="KW-0594">Phospholipid biosynthesis</keyword>
<comment type="caution">
    <text evidence="13">Lacks conserved residue(s) required for the propagation of feature annotation.</text>
</comment>
<feature type="binding site" evidence="13">
    <location>
        <position position="136"/>
    </location>
    <ligand>
        <name>sn-glycerol 3-phosphate</name>
        <dbReference type="ChEBI" id="CHEBI:57597"/>
    </ligand>
</feature>
<dbReference type="Gene3D" id="1.10.1040.10">
    <property type="entry name" value="N-(1-d-carboxylethyl)-l-norvaline Dehydrogenase, domain 2"/>
    <property type="match status" value="1"/>
</dbReference>
<reference evidence="20 22" key="1">
    <citation type="submission" date="2015-11" db="EMBL/GenBank/DDBJ databases">
        <title>Genomic analysis of 38 Legionella species identifies large and diverse effector repertoires.</title>
        <authorList>
            <person name="Burstein D."/>
            <person name="Amaro F."/>
            <person name="Zusman T."/>
            <person name="Lifshitz Z."/>
            <person name="Cohen O."/>
            <person name="Gilbert J.A."/>
            <person name="Pupko T."/>
            <person name="Shuman H.A."/>
            <person name="Segal G."/>
        </authorList>
    </citation>
    <scope>NUCLEOTIDE SEQUENCE [LARGE SCALE GENOMIC DNA]</scope>
    <source>
        <strain evidence="20 22">WO-44C</strain>
    </source>
</reference>
<comment type="catalytic activity">
    <reaction evidence="9">
        <text>sn-glycerol 3-phosphate + NADP(+) = dihydroxyacetone phosphate + NADPH + H(+)</text>
        <dbReference type="Rhea" id="RHEA:11096"/>
        <dbReference type="ChEBI" id="CHEBI:15378"/>
        <dbReference type="ChEBI" id="CHEBI:57597"/>
        <dbReference type="ChEBI" id="CHEBI:57642"/>
        <dbReference type="ChEBI" id="CHEBI:57783"/>
        <dbReference type="ChEBI" id="CHEBI:58349"/>
        <dbReference type="EC" id="1.1.1.94"/>
    </reaction>
    <physiologicalReaction direction="right-to-left" evidence="9">
        <dbReference type="Rhea" id="RHEA:11098"/>
    </physiologicalReaction>
</comment>
<proteinExistence type="inferred from homology"/>
<dbReference type="PATRIC" id="fig|453.4.peg.868"/>
<dbReference type="HAMAP" id="MF_00394">
    <property type="entry name" value="NAD_Glyc3P_dehydrog"/>
    <property type="match status" value="1"/>
</dbReference>
<feature type="domain" description="Glycerol-3-phosphate dehydrogenase NAD-dependent N-terminal" evidence="18">
    <location>
        <begin position="6"/>
        <end position="155"/>
    </location>
</feature>
<feature type="binding site" evidence="13">
    <location>
        <position position="34"/>
    </location>
    <ligand>
        <name>NADPH</name>
        <dbReference type="ChEBI" id="CHEBI:57783"/>
    </ligand>
</feature>
<feature type="binding site" evidence="13">
    <location>
        <position position="138"/>
    </location>
    <ligand>
        <name>NADPH</name>
        <dbReference type="ChEBI" id="CHEBI:57783"/>
    </ligand>
</feature>
<evidence type="ECO:0000256" key="12">
    <source>
        <dbReference type="ARBA" id="ARBA00080511"/>
    </source>
</evidence>
<dbReference type="PANTHER" id="PTHR11728">
    <property type="entry name" value="GLYCEROL-3-PHOSPHATE DEHYDROGENASE"/>
    <property type="match status" value="1"/>
</dbReference>
<dbReference type="NCBIfam" id="NF000940">
    <property type="entry name" value="PRK00094.1-2"/>
    <property type="match status" value="1"/>
</dbReference>
<comment type="function">
    <text evidence="13">Catalyzes the reduction of the glycolytic intermediate dihydroxyacetone phosphate (DHAP) to sn-glycerol 3-phosphate (G3P), the key precursor for phospholipid synthesis.</text>
</comment>
<feature type="binding site" evidence="13">
    <location>
        <position position="14"/>
    </location>
    <ligand>
        <name>NADPH</name>
        <dbReference type="ChEBI" id="CHEBI:57783"/>
    </ligand>
</feature>
<organism evidence="20 22">
    <name type="scientific">Legionella feeleii</name>
    <dbReference type="NCBI Taxonomy" id="453"/>
    <lineage>
        <taxon>Bacteria</taxon>
        <taxon>Pseudomonadati</taxon>
        <taxon>Pseudomonadota</taxon>
        <taxon>Gammaproteobacteria</taxon>
        <taxon>Legionellales</taxon>
        <taxon>Legionellaceae</taxon>
        <taxon>Legionella</taxon>
    </lineage>
</organism>
<dbReference type="InterPro" id="IPR013328">
    <property type="entry name" value="6PGD_dom2"/>
</dbReference>
<dbReference type="PRINTS" id="PR00077">
    <property type="entry name" value="GPDHDRGNASE"/>
</dbReference>
<dbReference type="GO" id="GO:0005829">
    <property type="term" value="C:cytosol"/>
    <property type="evidence" value="ECO:0007669"/>
    <property type="project" value="TreeGrafter"/>
</dbReference>
<evidence type="ECO:0000313" key="20">
    <source>
        <dbReference type="EMBL" id="KTD02648.1"/>
    </source>
</evidence>
<dbReference type="Pfam" id="PF07479">
    <property type="entry name" value="NAD_Gly3P_dh_C"/>
    <property type="match status" value="1"/>
</dbReference>
<evidence type="ECO:0000256" key="10">
    <source>
        <dbReference type="ARBA" id="ARBA00066687"/>
    </source>
</evidence>
<dbReference type="EMBL" id="UASS01000018">
    <property type="protein sequence ID" value="SPX61203.1"/>
    <property type="molecule type" value="Genomic_DNA"/>
</dbReference>
<keyword evidence="3 13" id="KW-0521">NADP</keyword>
<dbReference type="InterPro" id="IPR036291">
    <property type="entry name" value="NAD(P)-bd_dom_sf"/>
</dbReference>
<dbReference type="PIRSF" id="PIRSF000114">
    <property type="entry name" value="Glycerol-3-P_dh"/>
    <property type="match status" value="1"/>
</dbReference>
<comment type="similarity">
    <text evidence="1 13 17">Belongs to the NAD-dependent glycerol-3-phosphate dehydrogenase family.</text>
</comment>
<evidence type="ECO:0000256" key="8">
    <source>
        <dbReference type="ARBA" id="ARBA00023264"/>
    </source>
</evidence>
<protein>
    <recommendedName>
        <fullName evidence="11 13">Glycerol-3-phosphate dehydrogenase [NAD(P)+]</fullName>
        <ecNumber evidence="10 13">1.1.1.94</ecNumber>
    </recommendedName>
    <alternativeName>
        <fullName evidence="13">NAD(P)(+)-dependent glycerol-3-phosphate dehydrogenase</fullName>
    </alternativeName>
    <alternativeName>
        <fullName evidence="12 13">NAD(P)H-dependent dihydroxyacetone-phosphate reductase</fullName>
    </alternativeName>
</protein>
<keyword evidence="2 13" id="KW-0444">Lipid biosynthesis</keyword>
<dbReference type="FunFam" id="3.40.50.720:FF:000019">
    <property type="entry name" value="Glycerol-3-phosphate dehydrogenase [NAD(P)+]"/>
    <property type="match status" value="1"/>
</dbReference>
<feature type="binding site" evidence="16">
    <location>
        <begin position="10"/>
        <end position="15"/>
    </location>
    <ligand>
        <name>NAD(+)</name>
        <dbReference type="ChEBI" id="CHEBI:57540"/>
    </ligand>
</feature>
<evidence type="ECO:0000256" key="15">
    <source>
        <dbReference type="PIRSR" id="PIRSR000114-2"/>
    </source>
</evidence>
<feature type="domain" description="Glycerol-3-phosphate dehydrogenase NAD-dependent C-terminal" evidence="19">
    <location>
        <begin position="178"/>
        <end position="317"/>
    </location>
</feature>
<name>A0A0W0U417_9GAMM</name>
<feature type="binding site" evidence="13">
    <location>
        <position position="51"/>
    </location>
    <ligand>
        <name>NADPH</name>
        <dbReference type="ChEBI" id="CHEBI:57783"/>
    </ligand>
</feature>
<dbReference type="InterPro" id="IPR006109">
    <property type="entry name" value="G3P_DH_NAD-dep_C"/>
</dbReference>
<dbReference type="GO" id="GO:0005975">
    <property type="term" value="P:carbohydrate metabolic process"/>
    <property type="evidence" value="ECO:0007669"/>
    <property type="project" value="InterPro"/>
</dbReference>
<keyword evidence="22" id="KW-1185">Reference proteome</keyword>
<evidence type="ECO:0000256" key="9">
    <source>
        <dbReference type="ARBA" id="ARBA00052716"/>
    </source>
</evidence>
<dbReference type="Pfam" id="PF01210">
    <property type="entry name" value="NAD_Gly3P_dh_N"/>
    <property type="match status" value="1"/>
</dbReference>
<dbReference type="EC" id="1.1.1.94" evidence="10 13"/>
<dbReference type="FunFam" id="1.10.1040.10:FF:000001">
    <property type="entry name" value="Glycerol-3-phosphate dehydrogenase [NAD(P)+]"/>
    <property type="match status" value="1"/>
</dbReference>
<feature type="binding site" evidence="13">
    <location>
        <position position="242"/>
    </location>
    <ligand>
        <name>sn-glycerol 3-phosphate</name>
        <dbReference type="ChEBI" id="CHEBI:57597"/>
    </ligand>
</feature>
<dbReference type="Proteomes" id="UP000054698">
    <property type="component" value="Unassembled WGS sequence"/>
</dbReference>
<dbReference type="NCBIfam" id="NF000942">
    <property type="entry name" value="PRK00094.1-4"/>
    <property type="match status" value="1"/>
</dbReference>
<feature type="binding site" evidence="13">
    <location>
        <position position="253"/>
    </location>
    <ligand>
        <name>NADPH</name>
        <dbReference type="ChEBI" id="CHEBI:57783"/>
    </ligand>
</feature>
<evidence type="ECO:0000256" key="13">
    <source>
        <dbReference type="HAMAP-Rule" id="MF_00394"/>
    </source>
</evidence>
<dbReference type="OrthoDB" id="9812273at2"/>
<gene>
    <name evidence="13 20" type="primary">gpsA</name>
    <name evidence="20" type="ORF">Lfee_0803</name>
    <name evidence="21" type="ORF">NCTC12022_01942</name>
</gene>
<dbReference type="EMBL" id="LNYB01000023">
    <property type="protein sequence ID" value="KTD02648.1"/>
    <property type="molecule type" value="Genomic_DNA"/>
</dbReference>
<evidence type="ECO:0000256" key="1">
    <source>
        <dbReference type="ARBA" id="ARBA00011009"/>
    </source>
</evidence>
<reference evidence="21 23" key="2">
    <citation type="submission" date="2018-06" db="EMBL/GenBank/DDBJ databases">
        <authorList>
            <consortium name="Pathogen Informatics"/>
            <person name="Doyle S."/>
        </authorList>
    </citation>
    <scope>NUCLEOTIDE SEQUENCE [LARGE SCALE GENOMIC DNA]</scope>
    <source>
        <strain evidence="21 23">NCTC12022</strain>
    </source>
</reference>
<feature type="binding site" evidence="13">
    <location>
        <position position="279"/>
    </location>
    <ligand>
        <name>NADPH</name>
        <dbReference type="ChEBI" id="CHEBI:57783"/>
    </ligand>
</feature>
<evidence type="ECO:0000256" key="6">
    <source>
        <dbReference type="ARBA" id="ARBA00023098"/>
    </source>
</evidence>
<feature type="active site" description="Proton acceptor" evidence="13 14">
    <location>
        <position position="189"/>
    </location>
</feature>
<evidence type="ECO:0000256" key="16">
    <source>
        <dbReference type="PIRSR" id="PIRSR000114-3"/>
    </source>
</evidence>
<dbReference type="PANTHER" id="PTHR11728:SF1">
    <property type="entry name" value="GLYCEROL-3-PHOSPHATE DEHYDROGENASE [NAD(+)] 2, CHLOROPLASTIC"/>
    <property type="match status" value="1"/>
</dbReference>
<feature type="binding site" evidence="13">
    <location>
        <position position="253"/>
    </location>
    <ligand>
        <name>sn-glycerol 3-phosphate</name>
        <dbReference type="ChEBI" id="CHEBI:57597"/>
    </ligand>
</feature>
<keyword evidence="8 13" id="KW-1208">Phospholipid metabolism</keyword>
<dbReference type="Gene3D" id="3.40.50.720">
    <property type="entry name" value="NAD(P)-binding Rossmann-like Domain"/>
    <property type="match status" value="1"/>
</dbReference>
<evidence type="ECO:0000256" key="14">
    <source>
        <dbReference type="PIRSR" id="PIRSR000114-1"/>
    </source>
</evidence>
<accession>A0A0W0U417</accession>
<dbReference type="GO" id="GO:0046167">
    <property type="term" value="P:glycerol-3-phosphate biosynthetic process"/>
    <property type="evidence" value="ECO:0007669"/>
    <property type="project" value="UniProtKB-UniRule"/>
</dbReference>
<dbReference type="SUPFAM" id="SSF48179">
    <property type="entry name" value="6-phosphogluconate dehydrogenase C-terminal domain-like"/>
    <property type="match status" value="1"/>
</dbReference>
<dbReference type="GO" id="GO:0046168">
    <property type="term" value="P:glycerol-3-phosphate catabolic process"/>
    <property type="evidence" value="ECO:0007669"/>
    <property type="project" value="InterPro"/>
</dbReference>
<evidence type="ECO:0000256" key="3">
    <source>
        <dbReference type="ARBA" id="ARBA00022857"/>
    </source>
</evidence>
<feature type="binding site" evidence="13">
    <location>
        <position position="277"/>
    </location>
    <ligand>
        <name>NADPH</name>
        <dbReference type="ChEBI" id="CHEBI:57783"/>
    </ligand>
</feature>
<evidence type="ECO:0000256" key="11">
    <source>
        <dbReference type="ARBA" id="ARBA00069372"/>
    </source>
</evidence>
<comment type="subcellular location">
    <subcellularLocation>
        <location evidence="13">Cytoplasm</location>
    </subcellularLocation>
</comment>
<feature type="binding site" evidence="13">
    <location>
        <position position="134"/>
    </location>
    <ligand>
        <name>sn-glycerol 3-phosphate</name>
        <dbReference type="ChEBI" id="CHEBI:57597"/>
    </ligand>
</feature>
<evidence type="ECO:0000259" key="18">
    <source>
        <dbReference type="Pfam" id="PF01210"/>
    </source>
</evidence>
<keyword evidence="5 13" id="KW-0520">NAD</keyword>
<dbReference type="GO" id="GO:0051287">
    <property type="term" value="F:NAD binding"/>
    <property type="evidence" value="ECO:0007669"/>
    <property type="project" value="InterPro"/>
</dbReference>
<feature type="binding site" evidence="13">
    <location>
        <position position="254"/>
    </location>
    <ligand>
        <name>sn-glycerol 3-phosphate</name>
        <dbReference type="ChEBI" id="CHEBI:57597"/>
    </ligand>
</feature>
<keyword evidence="13" id="KW-0963">Cytoplasm</keyword>
<dbReference type="InterPro" id="IPR006168">
    <property type="entry name" value="G3P_DH_NAD-dep"/>
</dbReference>
<keyword evidence="4 13" id="KW-0560">Oxidoreductase</keyword>
<feature type="binding site" evidence="15">
    <location>
        <begin position="253"/>
        <end position="254"/>
    </location>
    <ligand>
        <name>substrate</name>
    </ligand>
</feature>
<evidence type="ECO:0000256" key="4">
    <source>
        <dbReference type="ARBA" id="ARBA00023002"/>
    </source>
</evidence>
<feature type="binding site" evidence="13">
    <location>
        <position position="189"/>
    </location>
    <ligand>
        <name>sn-glycerol 3-phosphate</name>
        <dbReference type="ChEBI" id="CHEBI:57597"/>
    </ligand>
</feature>
<dbReference type="PROSITE" id="PS00957">
    <property type="entry name" value="NAD_G3PDH"/>
    <property type="match status" value="1"/>
</dbReference>
<sequence length="329" mass="35555">MKKSTIAILGAGSWGTAVAIHLANYGNQIMLWGHNPQHVQDMIEQRCNNRYLPSDRFPDSLQPIADLTQCLKLAKEVIIAVPSHAFAGLLEQLPKPAHGLSWLTKGIDPLSHKLPSQLVAEKWGESYPIAIISGPSFASEVAKLLPTALTLASNNLPYQHTIQSLLHHDNLRVYLSNDIVGVQICGAIKNVLAIACGISDGLGYGANAKAALITRGLAEMSRLGIRMGAREETFMGLAGVGDLVLTCTDDQSRNRRFGLQLGRSINLVEAEKQIGQVVEGKHNAAQICMLAKELGVDMPICTQVNALLKGEITPQQAAINLLNRSPREE</sequence>
<dbReference type="STRING" id="453.Lfee_0803"/>
<evidence type="ECO:0000313" key="22">
    <source>
        <dbReference type="Proteomes" id="UP000054698"/>
    </source>
</evidence>
<dbReference type="AlphaFoldDB" id="A0A0W0U417"/>
<dbReference type="InterPro" id="IPR011128">
    <property type="entry name" value="G3P_DH_NAD-dep_N"/>
</dbReference>
<evidence type="ECO:0000256" key="7">
    <source>
        <dbReference type="ARBA" id="ARBA00023209"/>
    </source>
</evidence>
<evidence type="ECO:0000256" key="5">
    <source>
        <dbReference type="ARBA" id="ARBA00023027"/>
    </source>
</evidence>
<feature type="binding site" evidence="13">
    <location>
        <position position="13"/>
    </location>
    <ligand>
        <name>NADPH</name>
        <dbReference type="ChEBI" id="CHEBI:57783"/>
    </ligand>
</feature>
<dbReference type="UniPathway" id="UPA00940"/>
<comment type="pathway">
    <text evidence="13">Membrane lipid metabolism; glycerophospholipid metabolism.</text>
</comment>
<feature type="binding site" evidence="13">
    <location>
        <position position="105"/>
    </location>
    <ligand>
        <name>NADPH</name>
        <dbReference type="ChEBI" id="CHEBI:57783"/>
    </ligand>
</feature>
<feature type="binding site" evidence="16">
    <location>
        <position position="138"/>
    </location>
    <ligand>
        <name>NAD(+)</name>
        <dbReference type="ChEBI" id="CHEBI:57540"/>
    </ligand>
</feature>
<evidence type="ECO:0000313" key="23">
    <source>
        <dbReference type="Proteomes" id="UP000251942"/>
    </source>
</evidence>